<evidence type="ECO:0000313" key="6">
    <source>
        <dbReference type="Proteomes" id="UP000186143"/>
    </source>
</evidence>
<dbReference type="EMBL" id="MKIO01000027">
    <property type="protein sequence ID" value="OLP55724.1"/>
    <property type="molecule type" value="Genomic_DNA"/>
</dbReference>
<evidence type="ECO:0000256" key="3">
    <source>
        <dbReference type="ARBA" id="ARBA00022764"/>
    </source>
</evidence>
<protein>
    <submittedName>
        <fullName evidence="5">ABC transporter substrate-binding protein</fullName>
    </submittedName>
</protein>
<proteinExistence type="inferred from homology"/>
<dbReference type="Proteomes" id="UP000186143">
    <property type="component" value="Unassembled WGS sequence"/>
</dbReference>
<reference evidence="5 6" key="1">
    <citation type="submission" date="2016-09" db="EMBL/GenBank/DDBJ databases">
        <title>Rhizobium sp. nov., a novel species isolated from the rice rhizosphere.</title>
        <authorList>
            <person name="Zhao J."/>
            <person name="Zhang X."/>
        </authorList>
    </citation>
    <scope>NUCLEOTIDE SEQUENCE [LARGE SCALE GENOMIC DNA]</scope>
    <source>
        <strain evidence="5 6">MH17</strain>
    </source>
</reference>
<dbReference type="OrthoDB" id="9805950at2"/>
<name>A0A1Q9AKD6_9HYPH</name>
<comment type="similarity">
    <text evidence="2">Belongs to the bacterial solute-binding protein 1 family.</text>
</comment>
<keyword evidence="4" id="KW-0732">Signal</keyword>
<evidence type="ECO:0000256" key="4">
    <source>
        <dbReference type="SAM" id="SignalP"/>
    </source>
</evidence>
<evidence type="ECO:0000256" key="2">
    <source>
        <dbReference type="ARBA" id="ARBA00008520"/>
    </source>
</evidence>
<sequence>MLKIRWALAALSLAASTVLASASAQATDVTLWVRTSSGAVLQGLADHYNAKHTDKITVTQITAEQMVPKLGAAIAGGEPPDGAVLDLIYLPTFAAAEGLEDITEFAKSRPYFSAMSPSHIRLATYEDKIYGVPALPDASIIAYNTDLFQKAGLDPAKAPASLEEIAADAKKITALGNETYGFYFVANSGSWLIYDFLPHLWAAGADILSEDGRTATVDTPAFRETVAAYRDMQKAGAIHPTSRSGNGNNAVEAFASGKVGVLMTGSYIVNLLTSKYPDVKFAVAPIPGPKGGVSSFAGGDTLAVMKGISAEKKKVLLDFVDFYMSPEEQVYITKESGMPSRTDLAADAYASFDKRNLVAYDVLSKARTPYTFSSDELFVSRTGPFLNLIQGTIFGDDVDGAIKKAQADFTKILERTNP</sequence>
<dbReference type="Pfam" id="PF01547">
    <property type="entry name" value="SBP_bac_1"/>
    <property type="match status" value="1"/>
</dbReference>
<dbReference type="AlphaFoldDB" id="A0A1Q9AKD6"/>
<dbReference type="InterPro" id="IPR050490">
    <property type="entry name" value="Bact_solute-bd_prot1"/>
</dbReference>
<dbReference type="GO" id="GO:0042597">
    <property type="term" value="C:periplasmic space"/>
    <property type="evidence" value="ECO:0007669"/>
    <property type="project" value="UniProtKB-SubCell"/>
</dbReference>
<dbReference type="CDD" id="cd13585">
    <property type="entry name" value="PBP2_TMBP_like"/>
    <property type="match status" value="1"/>
</dbReference>
<comment type="subcellular location">
    <subcellularLocation>
        <location evidence="1">Periplasm</location>
    </subcellularLocation>
</comment>
<dbReference type="InterPro" id="IPR006059">
    <property type="entry name" value="SBP"/>
</dbReference>
<dbReference type="RefSeq" id="WP_075634724.1">
    <property type="nucleotide sequence ID" value="NZ_MKIO01000027.1"/>
</dbReference>
<accession>A0A1Q9AKD6</accession>
<dbReference type="Gene3D" id="3.40.190.10">
    <property type="entry name" value="Periplasmic binding protein-like II"/>
    <property type="match status" value="1"/>
</dbReference>
<feature type="signal peptide" evidence="4">
    <location>
        <begin position="1"/>
        <end position="26"/>
    </location>
</feature>
<feature type="chain" id="PRO_5011982796" evidence="4">
    <location>
        <begin position="27"/>
        <end position="418"/>
    </location>
</feature>
<dbReference type="PANTHER" id="PTHR43649:SF12">
    <property type="entry name" value="DIACETYLCHITOBIOSE BINDING PROTEIN DASA"/>
    <property type="match status" value="1"/>
</dbReference>
<dbReference type="SUPFAM" id="SSF53850">
    <property type="entry name" value="Periplasmic binding protein-like II"/>
    <property type="match status" value="1"/>
</dbReference>
<evidence type="ECO:0000256" key="1">
    <source>
        <dbReference type="ARBA" id="ARBA00004418"/>
    </source>
</evidence>
<comment type="caution">
    <text evidence="5">The sequence shown here is derived from an EMBL/GenBank/DDBJ whole genome shotgun (WGS) entry which is preliminary data.</text>
</comment>
<organism evidence="5 6">
    <name type="scientific">Xaviernesmea rhizosphaerae</name>
    <dbReference type="NCBI Taxonomy" id="1672749"/>
    <lineage>
        <taxon>Bacteria</taxon>
        <taxon>Pseudomonadati</taxon>
        <taxon>Pseudomonadota</taxon>
        <taxon>Alphaproteobacteria</taxon>
        <taxon>Hyphomicrobiales</taxon>
        <taxon>Rhizobiaceae</taxon>
        <taxon>Rhizobium/Agrobacterium group</taxon>
        <taxon>Xaviernesmea</taxon>
    </lineage>
</organism>
<keyword evidence="3" id="KW-0574">Periplasm</keyword>
<gene>
    <name evidence="5" type="ORF">BJF92_08650</name>
</gene>
<dbReference type="STRING" id="1672749.BJF92_08650"/>
<dbReference type="PANTHER" id="PTHR43649">
    <property type="entry name" value="ARABINOSE-BINDING PROTEIN-RELATED"/>
    <property type="match status" value="1"/>
</dbReference>
<evidence type="ECO:0000313" key="5">
    <source>
        <dbReference type="EMBL" id="OLP55724.1"/>
    </source>
</evidence>